<dbReference type="Gene3D" id="3.90.1200.10">
    <property type="match status" value="1"/>
</dbReference>
<sequence length="239" mass="25379">MSGGNMGDVRRAGGTVTRPAGPWTPAVHRLLHHLADAGVTGIPLPVAISPDGSRETVTYVDGEVPAYPMPAWVWGEPALTSSAALLRRLHDATVDVAHDGPWRSPAREPAEVICHHDAAPYNLVYADGIAVGAIDWDFAAPGPRVWDLAYLAYRIVPLTTEDVGDGFGPRERATRLDLLLAAYGSDASAGEVIRVAAERLRALAEFSDAQSVTQRRPELAAHAALYRRDAAALDGGALP</sequence>
<comment type="caution">
    <text evidence="3">The sequence shown here is derived from an EMBL/GenBank/DDBJ whole genome shotgun (WGS) entry which is preliminary data.</text>
</comment>
<feature type="domain" description="Aminoglycoside phosphotransferase" evidence="2">
    <location>
        <begin position="101"/>
        <end position="171"/>
    </location>
</feature>
<dbReference type="InterPro" id="IPR002575">
    <property type="entry name" value="Aminoglycoside_PTrfase"/>
</dbReference>
<keyword evidence="4" id="KW-1185">Reference proteome</keyword>
<evidence type="ECO:0000313" key="3">
    <source>
        <dbReference type="EMBL" id="GMA36745.1"/>
    </source>
</evidence>
<reference evidence="4" key="1">
    <citation type="journal article" date="2019" name="Int. J. Syst. Evol. Microbiol.">
        <title>The Global Catalogue of Microorganisms (GCM) 10K type strain sequencing project: providing services to taxonomists for standard genome sequencing and annotation.</title>
        <authorList>
            <consortium name="The Broad Institute Genomics Platform"/>
            <consortium name="The Broad Institute Genome Sequencing Center for Infectious Disease"/>
            <person name="Wu L."/>
            <person name="Ma J."/>
        </authorList>
    </citation>
    <scope>NUCLEOTIDE SEQUENCE [LARGE SCALE GENOMIC DNA]</scope>
    <source>
        <strain evidence="4">NBRC 112299</strain>
    </source>
</reference>
<name>A0ABQ6IFT3_9MICO</name>
<protein>
    <submittedName>
        <fullName evidence="3">Phosphotransferase</fullName>
    </submittedName>
</protein>
<accession>A0ABQ6IFT3</accession>
<evidence type="ECO:0000256" key="1">
    <source>
        <dbReference type="SAM" id="MobiDB-lite"/>
    </source>
</evidence>
<dbReference type="InterPro" id="IPR011009">
    <property type="entry name" value="Kinase-like_dom_sf"/>
</dbReference>
<dbReference type="EMBL" id="BSUN01000001">
    <property type="protein sequence ID" value="GMA36745.1"/>
    <property type="molecule type" value="Genomic_DNA"/>
</dbReference>
<dbReference type="Proteomes" id="UP001157125">
    <property type="component" value="Unassembled WGS sequence"/>
</dbReference>
<feature type="region of interest" description="Disordered" evidence="1">
    <location>
        <begin position="1"/>
        <end position="21"/>
    </location>
</feature>
<evidence type="ECO:0000313" key="4">
    <source>
        <dbReference type="Proteomes" id="UP001157125"/>
    </source>
</evidence>
<gene>
    <name evidence="3" type="ORF">GCM10025876_29490</name>
</gene>
<evidence type="ECO:0000259" key="2">
    <source>
        <dbReference type="Pfam" id="PF01636"/>
    </source>
</evidence>
<organism evidence="3 4">
    <name type="scientific">Demequina litorisediminis</name>
    <dbReference type="NCBI Taxonomy" id="1849022"/>
    <lineage>
        <taxon>Bacteria</taxon>
        <taxon>Bacillati</taxon>
        <taxon>Actinomycetota</taxon>
        <taxon>Actinomycetes</taxon>
        <taxon>Micrococcales</taxon>
        <taxon>Demequinaceae</taxon>
        <taxon>Demequina</taxon>
    </lineage>
</organism>
<dbReference type="SUPFAM" id="SSF56112">
    <property type="entry name" value="Protein kinase-like (PK-like)"/>
    <property type="match status" value="1"/>
</dbReference>
<dbReference type="Pfam" id="PF01636">
    <property type="entry name" value="APH"/>
    <property type="match status" value="1"/>
</dbReference>
<proteinExistence type="predicted"/>